<dbReference type="FunFam" id="3.30.70.250:FF:000001">
    <property type="entry name" value="Malonyl CoA-acyl carrier protein transacylase"/>
    <property type="match status" value="1"/>
</dbReference>
<dbReference type="SUPFAM" id="SSF55048">
    <property type="entry name" value="Probable ACP-binding domain of malonyl-CoA ACP transacylase"/>
    <property type="match status" value="1"/>
</dbReference>
<dbReference type="EMBL" id="PDJQ01000001">
    <property type="protein sequence ID" value="PFG74981.1"/>
    <property type="molecule type" value="Genomic_DNA"/>
</dbReference>
<keyword evidence="1 4" id="KW-0808">Transferase</keyword>
<dbReference type="GO" id="GO:0006633">
    <property type="term" value="P:fatty acid biosynthetic process"/>
    <property type="evidence" value="ECO:0007669"/>
    <property type="project" value="TreeGrafter"/>
</dbReference>
<dbReference type="GO" id="GO:0005829">
    <property type="term" value="C:cytosol"/>
    <property type="evidence" value="ECO:0007669"/>
    <property type="project" value="TreeGrafter"/>
</dbReference>
<feature type="active site" evidence="5">
    <location>
        <position position="213"/>
    </location>
</feature>
<dbReference type="InterPro" id="IPR014043">
    <property type="entry name" value="Acyl_transferase_dom"/>
</dbReference>
<dbReference type="InterPro" id="IPR024925">
    <property type="entry name" value="Malonyl_CoA-ACP_transAc"/>
</dbReference>
<evidence type="ECO:0000256" key="5">
    <source>
        <dbReference type="PIRSR" id="PIRSR000446-1"/>
    </source>
</evidence>
<dbReference type="SMART" id="SM00827">
    <property type="entry name" value="PKS_AT"/>
    <property type="match status" value="1"/>
</dbReference>
<evidence type="ECO:0000256" key="3">
    <source>
        <dbReference type="ARBA" id="ARBA00048462"/>
    </source>
</evidence>
<comment type="similarity">
    <text evidence="4">Belongs to the fabD family.</text>
</comment>
<evidence type="ECO:0000256" key="4">
    <source>
        <dbReference type="PIRNR" id="PIRNR000446"/>
    </source>
</evidence>
<dbReference type="NCBIfam" id="TIGR00128">
    <property type="entry name" value="fabD"/>
    <property type="match status" value="1"/>
</dbReference>
<evidence type="ECO:0000259" key="6">
    <source>
        <dbReference type="SMART" id="SM00827"/>
    </source>
</evidence>
<dbReference type="PANTHER" id="PTHR42681">
    <property type="entry name" value="MALONYL-COA-ACYL CARRIER PROTEIN TRANSACYLASE, MITOCHONDRIAL"/>
    <property type="match status" value="1"/>
</dbReference>
<dbReference type="PIRSF" id="PIRSF000446">
    <property type="entry name" value="Mct"/>
    <property type="match status" value="1"/>
</dbReference>
<dbReference type="Proteomes" id="UP000223071">
    <property type="component" value="Unassembled WGS sequence"/>
</dbReference>
<name>A0A2A9HIH6_TEPT2</name>
<dbReference type="RefSeq" id="WP_098504329.1">
    <property type="nucleotide sequence ID" value="NZ_PDJQ01000001.1"/>
</dbReference>
<dbReference type="InterPro" id="IPR016035">
    <property type="entry name" value="Acyl_Trfase/lysoPLipase"/>
</dbReference>
<dbReference type="AlphaFoldDB" id="A0A2A9HIH6"/>
<organism evidence="7 8">
    <name type="scientific">Tepidiforma thermophila (strain KCTC 52669 / CGMCC 1.13589 / G233)</name>
    <dbReference type="NCBI Taxonomy" id="2761530"/>
    <lineage>
        <taxon>Bacteria</taxon>
        <taxon>Bacillati</taxon>
        <taxon>Chloroflexota</taxon>
        <taxon>Tepidiformia</taxon>
        <taxon>Tepidiformales</taxon>
        <taxon>Tepidiformaceae</taxon>
        <taxon>Tepidiforma</taxon>
    </lineage>
</organism>
<dbReference type="SUPFAM" id="SSF52151">
    <property type="entry name" value="FabD/lysophospholipase-like"/>
    <property type="match status" value="1"/>
</dbReference>
<dbReference type="InterPro" id="IPR016036">
    <property type="entry name" value="Malonyl_transacylase_ACP-bd"/>
</dbReference>
<dbReference type="PANTHER" id="PTHR42681:SF1">
    <property type="entry name" value="MALONYL-COA-ACYL CARRIER PROTEIN TRANSACYLASE, MITOCHONDRIAL"/>
    <property type="match status" value="1"/>
</dbReference>
<sequence length="329" mass="36080">MDQEIKPWSRLALIFPGQGSQHVGMGQKLAQVSKAARDVFRRADELLERNLSKLCWEGPAEELESTRNQQPATFVTSIAWLEALKERWASIGRTFQPFLFAGHSMGEFTAAVAAGSISFEDGLELVDARGRLMEEAGRENPGGMASILGLPEEKVLEICAEASKEGYVGLANSNCEGQSVISGYLKPLERAMQLAEQAKARRVVRLPITIGSHSPLMAKASEGMAALLDRVKVKDPIRPLVGNVNASLLRTGAEVCQELKEQLTHGVQWQKTIERMRDEGADMFLEVGPGSVLTKLVRRIDYSVNSVAISDDYEGMLSERWALVEAAAR</sequence>
<protein>
    <recommendedName>
        <fullName evidence="4">Malonyl CoA-acyl carrier protein transacylase</fullName>
        <ecNumber evidence="4">2.3.1.39</ecNumber>
    </recommendedName>
</protein>
<gene>
    <name evidence="7" type="ORF">A9A59_2238</name>
</gene>
<feature type="active site" evidence="5">
    <location>
        <position position="104"/>
    </location>
</feature>
<dbReference type="InterPro" id="IPR001227">
    <property type="entry name" value="Ac_transferase_dom_sf"/>
</dbReference>
<dbReference type="GO" id="GO:0004314">
    <property type="term" value="F:[acyl-carrier-protein] S-malonyltransferase activity"/>
    <property type="evidence" value="ECO:0007669"/>
    <property type="project" value="UniProtKB-EC"/>
</dbReference>
<dbReference type="InterPro" id="IPR050858">
    <property type="entry name" value="Mal-CoA-ACP_Trans/PKS_FabD"/>
</dbReference>
<keyword evidence="8" id="KW-1185">Reference proteome</keyword>
<evidence type="ECO:0000313" key="7">
    <source>
        <dbReference type="EMBL" id="PFG74981.1"/>
    </source>
</evidence>
<proteinExistence type="inferred from homology"/>
<accession>A0A2A9HIH6</accession>
<evidence type="ECO:0000313" key="8">
    <source>
        <dbReference type="Proteomes" id="UP000223071"/>
    </source>
</evidence>
<dbReference type="Gene3D" id="3.30.70.250">
    <property type="entry name" value="Malonyl-CoA ACP transacylase, ACP-binding"/>
    <property type="match status" value="1"/>
</dbReference>
<keyword evidence="2 4" id="KW-0012">Acyltransferase</keyword>
<reference evidence="7 8" key="1">
    <citation type="submission" date="2017-09" db="EMBL/GenBank/DDBJ databases">
        <title>Sequencing the genomes of two abundant thermophiles in Great Basin hot springs: Thermocrinis jamiesonii and novel Chloroflexi Thermoflexus hugenholtzii.</title>
        <authorList>
            <person name="Hedlund B."/>
        </authorList>
    </citation>
    <scope>NUCLEOTIDE SEQUENCE [LARGE SCALE GENOMIC DNA]</scope>
    <source>
        <strain evidence="7 8">G233</strain>
    </source>
</reference>
<evidence type="ECO:0000256" key="2">
    <source>
        <dbReference type="ARBA" id="ARBA00023315"/>
    </source>
</evidence>
<evidence type="ECO:0000256" key="1">
    <source>
        <dbReference type="ARBA" id="ARBA00022679"/>
    </source>
</evidence>
<comment type="catalytic activity">
    <reaction evidence="3 4">
        <text>holo-[ACP] + malonyl-CoA = malonyl-[ACP] + CoA</text>
        <dbReference type="Rhea" id="RHEA:41792"/>
        <dbReference type="Rhea" id="RHEA-COMP:9623"/>
        <dbReference type="Rhea" id="RHEA-COMP:9685"/>
        <dbReference type="ChEBI" id="CHEBI:57287"/>
        <dbReference type="ChEBI" id="CHEBI:57384"/>
        <dbReference type="ChEBI" id="CHEBI:64479"/>
        <dbReference type="ChEBI" id="CHEBI:78449"/>
        <dbReference type="EC" id="2.3.1.39"/>
    </reaction>
</comment>
<dbReference type="EC" id="2.3.1.39" evidence="4"/>
<dbReference type="Gene3D" id="3.40.366.10">
    <property type="entry name" value="Malonyl-Coenzyme A Acyl Carrier Protein, domain 2"/>
    <property type="match status" value="1"/>
</dbReference>
<feature type="domain" description="Malonyl-CoA:ACP transacylase (MAT)" evidence="6">
    <location>
        <begin position="14"/>
        <end position="312"/>
    </location>
</feature>
<dbReference type="Pfam" id="PF00698">
    <property type="entry name" value="Acyl_transf_1"/>
    <property type="match status" value="1"/>
</dbReference>
<dbReference type="InterPro" id="IPR004410">
    <property type="entry name" value="Malonyl_CoA-ACP_transAc_FabD"/>
</dbReference>
<comment type="caution">
    <text evidence="7">The sequence shown here is derived from an EMBL/GenBank/DDBJ whole genome shotgun (WGS) entry which is preliminary data.</text>
</comment>